<feature type="active site" description="Schiff-base intermediate with acetaldehyde" evidence="7">
    <location>
        <position position="157"/>
    </location>
</feature>
<dbReference type="OrthoDB" id="9778711at2"/>
<comment type="pathway">
    <text evidence="7">Carbohydrate degradation; 2-deoxy-D-ribose 1-phosphate degradation; D-glyceraldehyde 3-phosphate and acetaldehyde from 2-deoxy-alpha-D-ribose 1-phosphate: step 2/2.</text>
</comment>
<accession>A0A0F4M931</accession>
<evidence type="ECO:0000256" key="3">
    <source>
        <dbReference type="ARBA" id="ARBA00023239"/>
    </source>
</evidence>
<dbReference type="FunFam" id="3.20.20.70:FF:000044">
    <property type="entry name" value="Deoxyribose-phosphate aldolase"/>
    <property type="match status" value="1"/>
</dbReference>
<evidence type="ECO:0000256" key="7">
    <source>
        <dbReference type="HAMAP-Rule" id="MF_00114"/>
    </source>
</evidence>
<keyword evidence="2 7" id="KW-0963">Cytoplasm</keyword>
<evidence type="ECO:0000256" key="6">
    <source>
        <dbReference type="ARBA" id="ARBA00056337"/>
    </source>
</evidence>
<dbReference type="EMBL" id="CP084389">
    <property type="protein sequence ID" value="UZX29725.1"/>
    <property type="molecule type" value="Genomic_DNA"/>
</dbReference>
<evidence type="ECO:0000256" key="2">
    <source>
        <dbReference type="ARBA" id="ARBA00022490"/>
    </source>
</evidence>
<dbReference type="PIRSF" id="PIRSF001357">
    <property type="entry name" value="DeoC"/>
    <property type="match status" value="1"/>
</dbReference>
<dbReference type="GO" id="GO:0005737">
    <property type="term" value="C:cytoplasm"/>
    <property type="evidence" value="ECO:0007669"/>
    <property type="project" value="UniProtKB-SubCell"/>
</dbReference>
<dbReference type="PANTHER" id="PTHR10889:SF1">
    <property type="entry name" value="DEOXYRIBOSE-PHOSPHATE ALDOLASE"/>
    <property type="match status" value="1"/>
</dbReference>
<evidence type="ECO:0000313" key="9">
    <source>
        <dbReference type="Proteomes" id="UP001164557"/>
    </source>
</evidence>
<dbReference type="KEGG" id="lhs:DLD54_00295"/>
<dbReference type="SUPFAM" id="SSF51569">
    <property type="entry name" value="Aldolase"/>
    <property type="match status" value="1"/>
</dbReference>
<dbReference type="AlphaFoldDB" id="A0A0F4M931"/>
<dbReference type="NCBIfam" id="TIGR00126">
    <property type="entry name" value="deoC"/>
    <property type="match status" value="1"/>
</dbReference>
<organism evidence="8 9">
    <name type="scientific">Lactobacillus helsingborgensis</name>
    <dbReference type="NCBI Taxonomy" id="1218494"/>
    <lineage>
        <taxon>Bacteria</taxon>
        <taxon>Bacillati</taxon>
        <taxon>Bacillota</taxon>
        <taxon>Bacilli</taxon>
        <taxon>Lactobacillales</taxon>
        <taxon>Lactobacillaceae</taxon>
        <taxon>Lactobacillus</taxon>
    </lineage>
</organism>
<dbReference type="GO" id="GO:0006018">
    <property type="term" value="P:2-deoxyribose 1-phosphate catabolic process"/>
    <property type="evidence" value="ECO:0007669"/>
    <property type="project" value="UniProtKB-UniRule"/>
</dbReference>
<dbReference type="SMART" id="SM01133">
    <property type="entry name" value="DeoC"/>
    <property type="match status" value="1"/>
</dbReference>
<evidence type="ECO:0000256" key="5">
    <source>
        <dbReference type="ARBA" id="ARBA00048791"/>
    </source>
</evidence>
<comment type="similarity">
    <text evidence="1 7">Belongs to the DeoC/FbaB aldolase family. DeoC type 1 subfamily.</text>
</comment>
<evidence type="ECO:0000256" key="1">
    <source>
        <dbReference type="ARBA" id="ARBA00010936"/>
    </source>
</evidence>
<dbReference type="HAMAP" id="MF_00114">
    <property type="entry name" value="DeoC_type1"/>
    <property type="match status" value="1"/>
</dbReference>
<protein>
    <recommendedName>
        <fullName evidence="7">Deoxyribose-phosphate aldolase</fullName>
        <shortName evidence="7">DERA</shortName>
        <ecNumber evidence="7">4.1.2.4</ecNumber>
    </recommendedName>
    <alternativeName>
        <fullName evidence="7">2-deoxy-D-ribose 5-phosphate aldolase</fullName>
    </alternativeName>
    <alternativeName>
        <fullName evidence="7">Phosphodeoxyriboaldolase</fullName>
        <shortName evidence="7">Deoxyriboaldolase</shortName>
    </alternativeName>
</protein>
<reference evidence="8" key="1">
    <citation type="submission" date="2021-09" db="EMBL/GenBank/DDBJ databases">
        <title>Lactobacillus species from Apis mellifera, Switzerland.</title>
        <authorList>
            <person name="Pfister J."/>
            <person name="Brown A."/>
            <person name="Neumann P."/>
            <person name="Collaud A."/>
            <person name="Retschnig G."/>
            <person name="Perreten V."/>
        </authorList>
    </citation>
    <scope>NUCLEOTIDE SEQUENCE</scope>
    <source>
        <strain evidence="8">IBH002</strain>
    </source>
</reference>
<dbReference type="GO" id="GO:0009264">
    <property type="term" value="P:deoxyribonucleotide catabolic process"/>
    <property type="evidence" value="ECO:0007669"/>
    <property type="project" value="UniProtKB-UniRule"/>
</dbReference>
<proteinExistence type="inferred from homology"/>
<dbReference type="CDD" id="cd00959">
    <property type="entry name" value="DeoC"/>
    <property type="match status" value="1"/>
</dbReference>
<dbReference type="Gene3D" id="3.20.20.70">
    <property type="entry name" value="Aldolase class I"/>
    <property type="match status" value="1"/>
</dbReference>
<dbReference type="InterPro" id="IPR028581">
    <property type="entry name" value="DeoC_typeI"/>
</dbReference>
<dbReference type="InterPro" id="IPR011343">
    <property type="entry name" value="DeoC"/>
</dbReference>
<comment type="subcellular location">
    <subcellularLocation>
        <location evidence="7">Cytoplasm</location>
    </subcellularLocation>
</comment>
<feature type="active site" description="Proton donor/acceptor" evidence="7">
    <location>
        <position position="95"/>
    </location>
</feature>
<dbReference type="Pfam" id="PF01791">
    <property type="entry name" value="DeoC"/>
    <property type="match status" value="1"/>
</dbReference>
<dbReference type="RefSeq" id="WP_038520567.1">
    <property type="nucleotide sequence ID" value="NZ_BPOZ01000001.1"/>
</dbReference>
<keyword evidence="4 7" id="KW-0704">Schiff base</keyword>
<evidence type="ECO:0000313" key="8">
    <source>
        <dbReference type="EMBL" id="UZX29725.1"/>
    </source>
</evidence>
<keyword evidence="3 7" id="KW-0456">Lyase</keyword>
<gene>
    <name evidence="7 8" type="primary">deoC</name>
    <name evidence="8" type="ORF">LDX53_00320</name>
</gene>
<feature type="active site" description="Proton donor/acceptor" evidence="7">
    <location>
        <position position="187"/>
    </location>
</feature>
<dbReference type="PANTHER" id="PTHR10889">
    <property type="entry name" value="DEOXYRIBOSE-PHOSPHATE ALDOLASE"/>
    <property type="match status" value="1"/>
</dbReference>
<dbReference type="InterPro" id="IPR013785">
    <property type="entry name" value="Aldolase_TIM"/>
</dbReference>
<comment type="catalytic activity">
    <reaction evidence="5 7">
        <text>2-deoxy-D-ribose 5-phosphate = D-glyceraldehyde 3-phosphate + acetaldehyde</text>
        <dbReference type="Rhea" id="RHEA:12821"/>
        <dbReference type="ChEBI" id="CHEBI:15343"/>
        <dbReference type="ChEBI" id="CHEBI:59776"/>
        <dbReference type="ChEBI" id="CHEBI:62877"/>
        <dbReference type="EC" id="4.1.2.4"/>
    </reaction>
</comment>
<comment type="function">
    <text evidence="6 7">Catalyzes a reversible aldol reaction between acetaldehyde and D-glyceraldehyde 3-phosphate to generate 2-deoxy-D-ribose 5-phosphate.</text>
</comment>
<keyword evidence="9" id="KW-1185">Reference proteome</keyword>
<dbReference type="GO" id="GO:0016052">
    <property type="term" value="P:carbohydrate catabolic process"/>
    <property type="evidence" value="ECO:0007669"/>
    <property type="project" value="TreeGrafter"/>
</dbReference>
<name>A0A0F4M931_9LACO</name>
<sequence>MLNLSDKELASKIQHTNVNPELTPDDIRGLCDDCKHFGFNGVMIQPQWVTLAKEELKGTNIQVATCMSFPMGAQKTEVKVFEAQRCFADGADQLDWMPNVGFLKAGMYDEYQNEIAAVVKAAGGKVVKIMLEFGMLTREEKIKAAELARDAGATYLKNSSGWGKGGHATIDDIQLLKRIAQDKCEVKASGGIRTRQQALSLLEAGASLLGTSAGPQIITGIKGNDDSIAD</sequence>
<dbReference type="GO" id="GO:0004139">
    <property type="term" value="F:deoxyribose-phosphate aldolase activity"/>
    <property type="evidence" value="ECO:0007669"/>
    <property type="project" value="UniProtKB-UniRule"/>
</dbReference>
<dbReference type="Proteomes" id="UP001164557">
    <property type="component" value="Chromosome"/>
</dbReference>
<dbReference type="EC" id="4.1.2.4" evidence="7"/>
<evidence type="ECO:0000256" key="4">
    <source>
        <dbReference type="ARBA" id="ARBA00023270"/>
    </source>
</evidence>
<dbReference type="InterPro" id="IPR002915">
    <property type="entry name" value="DeoC/FbaB/LacD_aldolase"/>
</dbReference>